<proteinExistence type="inferred from homology"/>
<evidence type="ECO:0000256" key="7">
    <source>
        <dbReference type="SAM" id="Phobius"/>
    </source>
</evidence>
<feature type="chain" id="PRO_5026883036" evidence="8">
    <location>
        <begin position="17"/>
        <end position="475"/>
    </location>
</feature>
<evidence type="ECO:0000313" key="10">
    <source>
        <dbReference type="Proteomes" id="UP000504629"/>
    </source>
</evidence>
<keyword evidence="6" id="KW-0865">Zymogen</keyword>
<keyword evidence="10" id="KW-1185">Reference proteome</keyword>
<dbReference type="RefSeq" id="XP_028033609.1">
    <property type="nucleotide sequence ID" value="XM_028177808.1"/>
</dbReference>
<keyword evidence="5" id="KW-0378">Hydrolase</keyword>
<evidence type="ECO:0000313" key="11">
    <source>
        <dbReference type="RefSeq" id="XP_028033609.1"/>
    </source>
</evidence>
<evidence type="ECO:0000256" key="1">
    <source>
        <dbReference type="ARBA" id="ARBA00007447"/>
    </source>
</evidence>
<dbReference type="InterPro" id="IPR021109">
    <property type="entry name" value="Peptidase_aspartic_dom_sf"/>
</dbReference>
<evidence type="ECO:0000256" key="2">
    <source>
        <dbReference type="ARBA" id="ARBA00022670"/>
    </source>
</evidence>
<dbReference type="Gene3D" id="2.40.70.10">
    <property type="entry name" value="Acid Proteases"/>
    <property type="match status" value="2"/>
</dbReference>
<accession>A0A6J2JZV3</accession>
<dbReference type="GeneID" id="114245585"/>
<protein>
    <submittedName>
        <fullName evidence="11">Beta-secretase 1-like</fullName>
    </submittedName>
</protein>
<feature type="domain" description="Peptidase A1" evidence="9">
    <location>
        <begin position="29"/>
        <end position="385"/>
    </location>
</feature>
<dbReference type="Pfam" id="PF00026">
    <property type="entry name" value="Asp"/>
    <property type="match status" value="1"/>
</dbReference>
<dbReference type="KEGG" id="bman:114245585"/>
<dbReference type="GO" id="GO:0005768">
    <property type="term" value="C:endosome"/>
    <property type="evidence" value="ECO:0007669"/>
    <property type="project" value="TreeGrafter"/>
</dbReference>
<evidence type="ECO:0000256" key="4">
    <source>
        <dbReference type="ARBA" id="ARBA00022750"/>
    </source>
</evidence>
<dbReference type="InterPro" id="IPR033121">
    <property type="entry name" value="PEPTIDASE_A1"/>
</dbReference>
<feature type="signal peptide" evidence="8">
    <location>
        <begin position="1"/>
        <end position="16"/>
    </location>
</feature>
<keyword evidence="7" id="KW-0472">Membrane</keyword>
<dbReference type="SUPFAM" id="SSF50630">
    <property type="entry name" value="Acid proteases"/>
    <property type="match status" value="1"/>
</dbReference>
<dbReference type="PANTHER" id="PTHR47965:SF12">
    <property type="entry name" value="ASPARTIC PROTEINASE 3-RELATED"/>
    <property type="match status" value="1"/>
</dbReference>
<dbReference type="OrthoDB" id="2747330at2759"/>
<dbReference type="InterPro" id="IPR001969">
    <property type="entry name" value="Aspartic_peptidase_AS"/>
</dbReference>
<dbReference type="GO" id="GO:0050435">
    <property type="term" value="P:amyloid-beta metabolic process"/>
    <property type="evidence" value="ECO:0007669"/>
    <property type="project" value="TreeGrafter"/>
</dbReference>
<keyword evidence="4" id="KW-0064">Aspartyl protease</keyword>
<sequence length="475" mass="52968">MAKLLIIFLYCICANGEQFNLQGDAGLAYSVEVIMGHPHQKINLLIDTGSTTLAVASYSRQDSDKYFDANNSSSIYDSGKKVQATYFEGKWIGRLVSDYIQLPSMPLVPEVRTDMALIMESHNFFMNGSQWQGLLGLAYLPVGARGADVIVESWLDSLDRTLTRPVSFQLKLCATLSTQNATHYGNFQILDGKQKNENLNKSYRTTIIQKRWYEVGVLSVRVMRHVNKSSNPPDIDEHMCQTLNKIKAIVDSGTTNIRLPNCYFRQIVDDLRSAAQTSNMLITDDFWYAGETGCWPEPQDWSLPWVAVDLLSYEADNQYFTLMLSPQNYMRVVAAQNSSGESGTVSEYCYKLGFEKGGDETVLGYTAMEGFQVLFNRSAGWIGWQTSDCGPNTKIMGPFVVSSSLKSKCKLIKSAPDSTISIKAAQWALTAISVIAASILLYLLYPCLKTLLTRRLRSPSQISMSQAALVEQEST</sequence>
<evidence type="ECO:0000256" key="6">
    <source>
        <dbReference type="ARBA" id="ARBA00023145"/>
    </source>
</evidence>
<evidence type="ECO:0000256" key="5">
    <source>
        <dbReference type="ARBA" id="ARBA00022801"/>
    </source>
</evidence>
<organism evidence="10 11">
    <name type="scientific">Bombyx mandarina</name>
    <name type="common">Wild silk moth</name>
    <name type="synonym">Wild silkworm</name>
    <dbReference type="NCBI Taxonomy" id="7092"/>
    <lineage>
        <taxon>Eukaryota</taxon>
        <taxon>Metazoa</taxon>
        <taxon>Ecdysozoa</taxon>
        <taxon>Arthropoda</taxon>
        <taxon>Hexapoda</taxon>
        <taxon>Insecta</taxon>
        <taxon>Pterygota</taxon>
        <taxon>Neoptera</taxon>
        <taxon>Endopterygota</taxon>
        <taxon>Lepidoptera</taxon>
        <taxon>Glossata</taxon>
        <taxon>Ditrysia</taxon>
        <taxon>Bombycoidea</taxon>
        <taxon>Bombycidae</taxon>
        <taxon>Bombycinae</taxon>
        <taxon>Bombyx</taxon>
    </lineage>
</organism>
<keyword evidence="2" id="KW-0645">Protease</keyword>
<gene>
    <name evidence="11" type="primary">LOC114245585</name>
</gene>
<evidence type="ECO:0000256" key="3">
    <source>
        <dbReference type="ARBA" id="ARBA00022729"/>
    </source>
</evidence>
<dbReference type="PANTHER" id="PTHR47965">
    <property type="entry name" value="ASPARTYL PROTEASE-RELATED"/>
    <property type="match status" value="1"/>
</dbReference>
<name>A0A6J2JZV3_BOMMA</name>
<dbReference type="GO" id="GO:0004190">
    <property type="term" value="F:aspartic-type endopeptidase activity"/>
    <property type="evidence" value="ECO:0007669"/>
    <property type="project" value="UniProtKB-KW"/>
</dbReference>
<dbReference type="PROSITE" id="PS51767">
    <property type="entry name" value="PEPTIDASE_A1"/>
    <property type="match status" value="1"/>
</dbReference>
<dbReference type="InterPro" id="IPR001461">
    <property type="entry name" value="Aspartic_peptidase_A1"/>
</dbReference>
<dbReference type="Proteomes" id="UP000504629">
    <property type="component" value="Unplaced"/>
</dbReference>
<keyword evidence="7" id="KW-1133">Transmembrane helix</keyword>
<evidence type="ECO:0000256" key="8">
    <source>
        <dbReference type="SAM" id="SignalP"/>
    </source>
</evidence>
<feature type="transmembrane region" description="Helical" evidence="7">
    <location>
        <begin position="427"/>
        <end position="448"/>
    </location>
</feature>
<dbReference type="GO" id="GO:0005802">
    <property type="term" value="C:trans-Golgi network"/>
    <property type="evidence" value="ECO:0007669"/>
    <property type="project" value="TreeGrafter"/>
</dbReference>
<dbReference type="AlphaFoldDB" id="A0A6J2JZV3"/>
<keyword evidence="3 8" id="KW-0732">Signal</keyword>
<evidence type="ECO:0000259" key="9">
    <source>
        <dbReference type="PROSITE" id="PS51767"/>
    </source>
</evidence>
<keyword evidence="7" id="KW-0812">Transmembrane</keyword>
<reference evidence="11" key="1">
    <citation type="submission" date="2025-08" db="UniProtKB">
        <authorList>
            <consortium name="RefSeq"/>
        </authorList>
    </citation>
    <scope>IDENTIFICATION</scope>
    <source>
        <tissue evidence="11">Silk gland</tissue>
    </source>
</reference>
<dbReference type="PROSITE" id="PS00141">
    <property type="entry name" value="ASP_PROTEASE"/>
    <property type="match status" value="1"/>
</dbReference>
<dbReference type="GO" id="GO:0005886">
    <property type="term" value="C:plasma membrane"/>
    <property type="evidence" value="ECO:0007669"/>
    <property type="project" value="TreeGrafter"/>
</dbReference>
<dbReference type="GO" id="GO:0006509">
    <property type="term" value="P:membrane protein ectodomain proteolysis"/>
    <property type="evidence" value="ECO:0007669"/>
    <property type="project" value="TreeGrafter"/>
</dbReference>
<comment type="similarity">
    <text evidence="1">Belongs to the peptidase A1 family.</text>
</comment>